<dbReference type="Pfam" id="PF03443">
    <property type="entry name" value="AA9"/>
    <property type="match status" value="1"/>
</dbReference>
<organism evidence="19 20">
    <name type="scientific">Marasmius tenuissimus</name>
    <dbReference type="NCBI Taxonomy" id="585030"/>
    <lineage>
        <taxon>Eukaryota</taxon>
        <taxon>Fungi</taxon>
        <taxon>Dikarya</taxon>
        <taxon>Basidiomycota</taxon>
        <taxon>Agaricomycotina</taxon>
        <taxon>Agaricomycetes</taxon>
        <taxon>Agaricomycetidae</taxon>
        <taxon>Agaricales</taxon>
        <taxon>Marasmiineae</taxon>
        <taxon>Marasmiaceae</taxon>
        <taxon>Marasmius</taxon>
    </lineage>
</organism>
<dbReference type="Gene3D" id="2.70.50.70">
    <property type="match status" value="1"/>
</dbReference>
<comment type="similarity">
    <text evidence="13">Belongs to the polysaccharide monooxygenase AA9 family.</text>
</comment>
<evidence type="ECO:0000256" key="5">
    <source>
        <dbReference type="ARBA" id="ARBA00022729"/>
    </source>
</evidence>
<gene>
    <name evidence="19" type="ORF">AAF712_003678</name>
</gene>
<evidence type="ECO:0000256" key="4">
    <source>
        <dbReference type="ARBA" id="ARBA00022723"/>
    </source>
</evidence>
<evidence type="ECO:0000256" key="10">
    <source>
        <dbReference type="ARBA" id="ARBA00023157"/>
    </source>
</evidence>
<dbReference type="EMBL" id="JBBXMP010000013">
    <property type="protein sequence ID" value="KAL0069313.1"/>
    <property type="molecule type" value="Genomic_DNA"/>
</dbReference>
<dbReference type="InterPro" id="IPR049892">
    <property type="entry name" value="AA9"/>
</dbReference>
<evidence type="ECO:0000256" key="17">
    <source>
        <dbReference type="SAM" id="SignalP"/>
    </source>
</evidence>
<name>A0ABR3A6N0_9AGAR</name>
<evidence type="ECO:0000256" key="13">
    <source>
        <dbReference type="ARBA" id="ARBA00044502"/>
    </source>
</evidence>
<evidence type="ECO:0000256" key="7">
    <source>
        <dbReference type="ARBA" id="ARBA00023002"/>
    </source>
</evidence>
<evidence type="ECO:0000259" key="18">
    <source>
        <dbReference type="Pfam" id="PF03443"/>
    </source>
</evidence>
<sequence>MQPTALFIPVLLAAYASAHGFVAEAHIGDHKHTGNSVGNPPKDSIIWQLGDVGPIKGANNPDLACGHGAHQAKLVADAMPGDTMTFDWRDGDGEKRWPHDVGPLLTYMASCGDKACNEFNPSDAKWFKIMESGMLPDGKWEQAKLKNGGTIHAIIPKNLAPGNYMVRTEMIALHLADKEGGAEYYVDCLQTRVGGNQNGRPADSDTVKFPGGYSDTDPGIWVPKLYDGMKPSEYVIPGPTMPSFISSRSNEDGGSNPPEQNSSSFTQDGQQSNGSQGSSAGTVSEGQTDGGNQDQSSKGNEDSGKGNGTSSRTEDFKPADEEDCEDEDDAQEQSSDAGKGEGPSTEHGQSESTDDKADETGPSQTQETESHNQDEQKDSTPPPALAAATSDSTQSSDNKHGAGQCDPEATRARHSSARLYRRALAKVALSHPHRSRFERLRRSAHAH</sequence>
<evidence type="ECO:0000313" key="19">
    <source>
        <dbReference type="EMBL" id="KAL0069313.1"/>
    </source>
</evidence>
<comment type="catalytic activity">
    <reaction evidence="14">
        <text>[(1-&gt;4)-beta-D-glucosyl]n+m + reduced acceptor + O2 = 4-dehydro-beta-D-glucosyl-[(1-&gt;4)-beta-D-glucosyl]n-1 + [(1-&gt;4)-beta-D-glucosyl]m + acceptor + H2O.</text>
        <dbReference type="EC" id="1.14.99.56"/>
    </reaction>
</comment>
<dbReference type="PANTHER" id="PTHR33353">
    <property type="entry name" value="PUTATIVE (AFU_ORTHOLOGUE AFUA_1G12560)-RELATED"/>
    <property type="match status" value="1"/>
</dbReference>
<keyword evidence="3" id="KW-0964">Secreted</keyword>
<comment type="subcellular location">
    <subcellularLocation>
        <location evidence="2">Secreted</location>
    </subcellularLocation>
</comment>
<feature type="compositionally biased region" description="Low complexity" evidence="16">
    <location>
        <begin position="267"/>
        <end position="281"/>
    </location>
</feature>
<dbReference type="InterPro" id="IPR005103">
    <property type="entry name" value="AA9_LPMO"/>
</dbReference>
<evidence type="ECO:0000256" key="15">
    <source>
        <dbReference type="ARBA" id="ARBA00047174"/>
    </source>
</evidence>
<dbReference type="EC" id="1.14.99.56" evidence="15"/>
<keyword evidence="20" id="KW-1185">Reference proteome</keyword>
<comment type="cofactor">
    <cofactor evidence="1">
        <name>Cu(2+)</name>
        <dbReference type="ChEBI" id="CHEBI:29036"/>
    </cofactor>
</comment>
<keyword evidence="12" id="KW-0624">Polysaccharide degradation</keyword>
<feature type="domain" description="Auxiliary Activity family 9 catalytic" evidence="18">
    <location>
        <begin position="19"/>
        <end position="233"/>
    </location>
</feature>
<evidence type="ECO:0000256" key="12">
    <source>
        <dbReference type="ARBA" id="ARBA00023326"/>
    </source>
</evidence>
<keyword evidence="11" id="KW-0119">Carbohydrate metabolism</keyword>
<feature type="compositionally biased region" description="Acidic residues" evidence="16">
    <location>
        <begin position="320"/>
        <end position="331"/>
    </location>
</feature>
<dbReference type="PANTHER" id="PTHR33353:SF10">
    <property type="entry name" value="ENDO-BETA-1,4-GLUCANASE D"/>
    <property type="match status" value="1"/>
</dbReference>
<evidence type="ECO:0000256" key="9">
    <source>
        <dbReference type="ARBA" id="ARBA00023033"/>
    </source>
</evidence>
<dbReference type="CDD" id="cd21175">
    <property type="entry name" value="LPMO_AA9"/>
    <property type="match status" value="1"/>
</dbReference>
<evidence type="ECO:0000256" key="2">
    <source>
        <dbReference type="ARBA" id="ARBA00004613"/>
    </source>
</evidence>
<protein>
    <recommendedName>
        <fullName evidence="15">lytic cellulose monooxygenase (C4-dehydrogenating)</fullName>
        <ecNumber evidence="15">1.14.99.56</ecNumber>
    </recommendedName>
</protein>
<evidence type="ECO:0000256" key="8">
    <source>
        <dbReference type="ARBA" id="ARBA00023008"/>
    </source>
</evidence>
<reference evidence="19 20" key="1">
    <citation type="submission" date="2024-05" db="EMBL/GenBank/DDBJ databases">
        <title>A draft genome resource for the thread blight pathogen Marasmius tenuissimus strain MS-2.</title>
        <authorList>
            <person name="Yulfo-Soto G.E."/>
            <person name="Baruah I.K."/>
            <person name="Amoako-Attah I."/>
            <person name="Bukari Y."/>
            <person name="Meinhardt L.W."/>
            <person name="Bailey B.A."/>
            <person name="Cohen S.P."/>
        </authorList>
    </citation>
    <scope>NUCLEOTIDE SEQUENCE [LARGE SCALE GENOMIC DNA]</scope>
    <source>
        <strain evidence="19 20">MS-2</strain>
    </source>
</reference>
<feature type="compositionally biased region" description="Low complexity" evidence="16">
    <location>
        <begin position="385"/>
        <end position="396"/>
    </location>
</feature>
<keyword evidence="5 17" id="KW-0732">Signal</keyword>
<dbReference type="Proteomes" id="UP001437256">
    <property type="component" value="Unassembled WGS sequence"/>
</dbReference>
<keyword evidence="10" id="KW-1015">Disulfide bond</keyword>
<evidence type="ECO:0000256" key="16">
    <source>
        <dbReference type="SAM" id="MobiDB-lite"/>
    </source>
</evidence>
<evidence type="ECO:0000256" key="6">
    <source>
        <dbReference type="ARBA" id="ARBA00023001"/>
    </source>
</evidence>
<feature type="region of interest" description="Disordered" evidence="16">
    <location>
        <begin position="237"/>
        <end position="416"/>
    </location>
</feature>
<feature type="signal peptide" evidence="17">
    <location>
        <begin position="1"/>
        <end position="18"/>
    </location>
</feature>
<accession>A0ABR3A6N0</accession>
<keyword evidence="6" id="KW-0136">Cellulose degradation</keyword>
<proteinExistence type="inferred from homology"/>
<keyword evidence="8" id="KW-0186">Copper</keyword>
<evidence type="ECO:0000256" key="1">
    <source>
        <dbReference type="ARBA" id="ARBA00001973"/>
    </source>
</evidence>
<feature type="compositionally biased region" description="Polar residues" evidence="16">
    <location>
        <begin position="282"/>
        <end position="298"/>
    </location>
</feature>
<keyword evidence="7" id="KW-0560">Oxidoreductase</keyword>
<feature type="chain" id="PRO_5045554584" description="lytic cellulose monooxygenase (C4-dehydrogenating)" evidence="17">
    <location>
        <begin position="19"/>
        <end position="447"/>
    </location>
</feature>
<evidence type="ECO:0000313" key="20">
    <source>
        <dbReference type="Proteomes" id="UP001437256"/>
    </source>
</evidence>
<feature type="compositionally biased region" description="Polar residues" evidence="16">
    <location>
        <begin position="257"/>
        <end position="266"/>
    </location>
</feature>
<evidence type="ECO:0000256" key="14">
    <source>
        <dbReference type="ARBA" id="ARBA00045077"/>
    </source>
</evidence>
<evidence type="ECO:0000256" key="3">
    <source>
        <dbReference type="ARBA" id="ARBA00022525"/>
    </source>
</evidence>
<evidence type="ECO:0000256" key="11">
    <source>
        <dbReference type="ARBA" id="ARBA00023277"/>
    </source>
</evidence>
<feature type="compositionally biased region" description="Basic and acidic residues" evidence="16">
    <location>
        <begin position="368"/>
        <end position="378"/>
    </location>
</feature>
<comment type="caution">
    <text evidence="19">The sequence shown here is derived from an EMBL/GenBank/DDBJ whole genome shotgun (WGS) entry which is preliminary data.</text>
</comment>
<keyword evidence="9" id="KW-0503">Monooxygenase</keyword>
<keyword evidence="4" id="KW-0479">Metal-binding</keyword>